<dbReference type="InterPro" id="IPR000792">
    <property type="entry name" value="Tscrpt_reg_LuxR_C"/>
</dbReference>
<sequence length="187" mass="18990">MLVVSTDPTVRAALLALCRTIAPARVTDARVFPSDLSAHGATLVIVDPGDGSQGVARTILSAAAFSVPVLVIPPAWRDSLLAGVLGDSAVVVPEIAVVVAAALAAGRGIGANDGEGAALGARETEVIALVASGLTDDQIAVALGIASSTVRSHLDRIGQKTGARRRPAIMRLARQRGLIPDEPQDKA</sequence>
<keyword evidence="2" id="KW-0238">DNA-binding</keyword>
<dbReference type="InterPro" id="IPR036388">
    <property type="entry name" value="WH-like_DNA-bd_sf"/>
</dbReference>
<dbReference type="AlphaFoldDB" id="A0A6J6X3Q0"/>
<keyword evidence="1" id="KW-0805">Transcription regulation</keyword>
<evidence type="ECO:0000256" key="3">
    <source>
        <dbReference type="ARBA" id="ARBA00023163"/>
    </source>
</evidence>
<accession>A0A6J6X3Q0</accession>
<dbReference type="InterPro" id="IPR016032">
    <property type="entry name" value="Sig_transdc_resp-reg_C-effctor"/>
</dbReference>
<dbReference type="CDD" id="cd06170">
    <property type="entry name" value="LuxR_C_like"/>
    <property type="match status" value="1"/>
</dbReference>
<proteinExistence type="predicted"/>
<name>A0A6J6X3Q0_9ZZZZ</name>
<dbReference type="PANTHER" id="PTHR44688">
    <property type="entry name" value="DNA-BINDING TRANSCRIPTIONAL ACTIVATOR DEVR_DOSR"/>
    <property type="match status" value="1"/>
</dbReference>
<dbReference type="PROSITE" id="PS50043">
    <property type="entry name" value="HTH_LUXR_2"/>
    <property type="match status" value="1"/>
</dbReference>
<dbReference type="SUPFAM" id="SSF46894">
    <property type="entry name" value="C-terminal effector domain of the bipartite response regulators"/>
    <property type="match status" value="1"/>
</dbReference>
<reference evidence="5" key="1">
    <citation type="submission" date="2020-05" db="EMBL/GenBank/DDBJ databases">
        <authorList>
            <person name="Chiriac C."/>
            <person name="Salcher M."/>
            <person name="Ghai R."/>
            <person name="Kavagutti S V."/>
        </authorList>
    </citation>
    <scope>NUCLEOTIDE SEQUENCE</scope>
</reference>
<keyword evidence="3" id="KW-0804">Transcription</keyword>
<dbReference type="GO" id="GO:0006355">
    <property type="term" value="P:regulation of DNA-templated transcription"/>
    <property type="evidence" value="ECO:0007669"/>
    <property type="project" value="InterPro"/>
</dbReference>
<dbReference type="GO" id="GO:0003677">
    <property type="term" value="F:DNA binding"/>
    <property type="evidence" value="ECO:0007669"/>
    <property type="project" value="UniProtKB-KW"/>
</dbReference>
<feature type="domain" description="HTH luxR-type" evidence="4">
    <location>
        <begin position="112"/>
        <end position="177"/>
    </location>
</feature>
<dbReference type="Pfam" id="PF00196">
    <property type="entry name" value="GerE"/>
    <property type="match status" value="1"/>
</dbReference>
<protein>
    <submittedName>
        <fullName evidence="5">Unannotated protein</fullName>
    </submittedName>
</protein>
<dbReference type="PANTHER" id="PTHR44688:SF16">
    <property type="entry name" value="DNA-BINDING TRANSCRIPTIONAL ACTIVATOR DEVR_DOSR"/>
    <property type="match status" value="1"/>
</dbReference>
<dbReference type="PRINTS" id="PR00038">
    <property type="entry name" value="HTHLUXR"/>
</dbReference>
<evidence type="ECO:0000313" key="5">
    <source>
        <dbReference type="EMBL" id="CAB4790323.1"/>
    </source>
</evidence>
<evidence type="ECO:0000256" key="1">
    <source>
        <dbReference type="ARBA" id="ARBA00023015"/>
    </source>
</evidence>
<gene>
    <name evidence="5" type="ORF">UFOPK2996_00383</name>
</gene>
<evidence type="ECO:0000259" key="4">
    <source>
        <dbReference type="PROSITE" id="PS50043"/>
    </source>
</evidence>
<organism evidence="5">
    <name type="scientific">freshwater metagenome</name>
    <dbReference type="NCBI Taxonomy" id="449393"/>
    <lineage>
        <taxon>unclassified sequences</taxon>
        <taxon>metagenomes</taxon>
        <taxon>ecological metagenomes</taxon>
    </lineage>
</organism>
<dbReference type="SMART" id="SM00421">
    <property type="entry name" value="HTH_LUXR"/>
    <property type="match status" value="1"/>
</dbReference>
<dbReference type="Gene3D" id="1.10.10.10">
    <property type="entry name" value="Winged helix-like DNA-binding domain superfamily/Winged helix DNA-binding domain"/>
    <property type="match status" value="1"/>
</dbReference>
<evidence type="ECO:0000256" key="2">
    <source>
        <dbReference type="ARBA" id="ARBA00023125"/>
    </source>
</evidence>
<dbReference type="EMBL" id="CAFAAH010000030">
    <property type="protein sequence ID" value="CAB4790323.1"/>
    <property type="molecule type" value="Genomic_DNA"/>
</dbReference>